<keyword evidence="2" id="KW-1133">Transmembrane helix</keyword>
<feature type="transmembrane region" description="Helical" evidence="2">
    <location>
        <begin position="249"/>
        <end position="268"/>
    </location>
</feature>
<reference evidence="5" key="1">
    <citation type="submission" date="2019-08" db="EMBL/GenBank/DDBJ databases">
        <authorList>
            <person name="Kucharzyk K."/>
            <person name="Murdoch R.W."/>
            <person name="Higgins S."/>
            <person name="Loffler F."/>
        </authorList>
    </citation>
    <scope>NUCLEOTIDE SEQUENCE</scope>
</reference>
<dbReference type="PANTHER" id="PTHR33619">
    <property type="entry name" value="POLYSACCHARIDE EXPORT PROTEIN GFCE-RELATED"/>
    <property type="match status" value="1"/>
</dbReference>
<evidence type="ECO:0000259" key="3">
    <source>
        <dbReference type="Pfam" id="PF02563"/>
    </source>
</evidence>
<dbReference type="InterPro" id="IPR003715">
    <property type="entry name" value="Poly_export_N"/>
</dbReference>
<dbReference type="GO" id="GO:0009279">
    <property type="term" value="C:cell outer membrane"/>
    <property type="evidence" value="ECO:0007669"/>
    <property type="project" value="UniProtKB-SubCell"/>
</dbReference>
<dbReference type="InterPro" id="IPR019554">
    <property type="entry name" value="Soluble_ligand-bd"/>
</dbReference>
<dbReference type="Pfam" id="PF02563">
    <property type="entry name" value="Poly_export"/>
    <property type="match status" value="1"/>
</dbReference>
<dbReference type="AlphaFoldDB" id="A0A645BPE4"/>
<dbReference type="GO" id="GO:0015288">
    <property type="term" value="F:porin activity"/>
    <property type="evidence" value="ECO:0007669"/>
    <property type="project" value="UniProtKB-KW"/>
</dbReference>
<feature type="domain" description="Soluble ligand binding" evidence="4">
    <location>
        <begin position="151"/>
        <end position="201"/>
    </location>
</feature>
<comment type="caution">
    <text evidence="5">The sequence shown here is derived from an EMBL/GenBank/DDBJ whole genome shotgun (WGS) entry which is preliminary data.</text>
</comment>
<dbReference type="PROSITE" id="PS51257">
    <property type="entry name" value="PROKAR_LIPOPROTEIN"/>
    <property type="match status" value="1"/>
</dbReference>
<proteinExistence type="predicted"/>
<keyword evidence="2" id="KW-0472">Membrane</keyword>
<keyword evidence="1" id="KW-0732">Signal</keyword>
<accession>A0A645BPE4</accession>
<dbReference type="GO" id="GO:0015159">
    <property type="term" value="F:polysaccharide transmembrane transporter activity"/>
    <property type="evidence" value="ECO:0007669"/>
    <property type="project" value="InterPro"/>
</dbReference>
<dbReference type="GO" id="GO:0006811">
    <property type="term" value="P:monoatomic ion transport"/>
    <property type="evidence" value="ECO:0007669"/>
    <property type="project" value="UniProtKB-KW"/>
</dbReference>
<name>A0A645BPE4_9ZZZZ</name>
<dbReference type="EMBL" id="VSSQ01021521">
    <property type="protein sequence ID" value="MPM67155.1"/>
    <property type="molecule type" value="Genomic_DNA"/>
</dbReference>
<dbReference type="GO" id="GO:0046930">
    <property type="term" value="C:pore complex"/>
    <property type="evidence" value="ECO:0007669"/>
    <property type="project" value="UniProtKB-KW"/>
</dbReference>
<organism evidence="5">
    <name type="scientific">bioreactor metagenome</name>
    <dbReference type="NCBI Taxonomy" id="1076179"/>
    <lineage>
        <taxon>unclassified sequences</taxon>
        <taxon>metagenomes</taxon>
        <taxon>ecological metagenomes</taxon>
    </lineage>
</organism>
<dbReference type="InterPro" id="IPR049712">
    <property type="entry name" value="Poly_export"/>
</dbReference>
<dbReference type="Pfam" id="PF10531">
    <property type="entry name" value="SLBB"/>
    <property type="match status" value="1"/>
</dbReference>
<dbReference type="PANTHER" id="PTHR33619:SF3">
    <property type="entry name" value="POLYSACCHARIDE EXPORT PROTEIN GFCE-RELATED"/>
    <property type="match status" value="1"/>
</dbReference>
<sequence>MKLSTLITTALVAIVLASCGSTKKIPYMTDADNLSKESLAKATMIYEAKIMPKDVLQIAVNTTVPEAAAPFNLGSNAGSGVTTVNGGTIQGATLQNYIVDKHGEIDYPVIGKLKVAGLTRVELQDLIKSKIHPAYITESPIVNVRFQNYKISVLGEVARPGTYTLQNEQCTIFDALSLAGDLTIYGKRENVMLIRENGDGSKTISRIDLQKTDIITNPSIYYLQQNDVLYIEPNKTKARTSMVGSAETFTIAIVSTLISIATLLATTLK</sequence>
<keyword evidence="2" id="KW-0812">Transmembrane</keyword>
<evidence type="ECO:0000259" key="4">
    <source>
        <dbReference type="Pfam" id="PF10531"/>
    </source>
</evidence>
<evidence type="ECO:0000256" key="2">
    <source>
        <dbReference type="SAM" id="Phobius"/>
    </source>
</evidence>
<evidence type="ECO:0000256" key="1">
    <source>
        <dbReference type="ARBA" id="ARBA00022729"/>
    </source>
</evidence>
<dbReference type="Gene3D" id="3.10.560.10">
    <property type="entry name" value="Outer membrane lipoprotein wza domain like"/>
    <property type="match status" value="1"/>
</dbReference>
<protein>
    <submittedName>
        <fullName evidence="5">Uncharacterized protein</fullName>
    </submittedName>
</protein>
<feature type="domain" description="Polysaccharide export protein N-terminal" evidence="3">
    <location>
        <begin position="47"/>
        <end position="146"/>
    </location>
</feature>
<evidence type="ECO:0000313" key="5">
    <source>
        <dbReference type="EMBL" id="MPM67155.1"/>
    </source>
</evidence>
<gene>
    <name evidence="5" type="ORF">SDC9_114072</name>
</gene>